<reference evidence="1 2" key="1">
    <citation type="journal article" date="2011" name="J. Bacteriol.">
        <title>Draft genome sequence of Caloramator australicus strain RC3T, a thermoanaerobe from the Great Artesian Basin of Australia.</title>
        <authorList>
            <person name="Ogg C.D."/>
            <person name="Patel B.K.C."/>
        </authorList>
    </citation>
    <scope>NUCLEOTIDE SEQUENCE [LARGE SCALE GENOMIC DNA]</scope>
    <source>
        <strain evidence="1 2">RC3</strain>
    </source>
</reference>
<dbReference type="STRING" id="857293.CAAU_1434"/>
<proteinExistence type="predicted"/>
<organism evidence="1 2">
    <name type="scientific">Caloramator australicus RC3</name>
    <dbReference type="NCBI Taxonomy" id="857293"/>
    <lineage>
        <taxon>Bacteria</taxon>
        <taxon>Bacillati</taxon>
        <taxon>Bacillota</taxon>
        <taxon>Clostridia</taxon>
        <taxon>Eubacteriales</taxon>
        <taxon>Clostridiaceae</taxon>
        <taxon>Caloramator</taxon>
    </lineage>
</organism>
<accession>I7KUD4</accession>
<sequence length="52" mass="6153">MPKTKEKPLKITIKYSEDTLNWNNFVNNIISFLIDNEILGDIIRDEQNKCNK</sequence>
<dbReference type="EMBL" id="CAKP01000079">
    <property type="protein sequence ID" value="CCJ33518.1"/>
    <property type="molecule type" value="Genomic_DNA"/>
</dbReference>
<dbReference type="RefSeq" id="WP_008908784.1">
    <property type="nucleotide sequence ID" value="NZ_CAKP01000079.1"/>
</dbReference>
<dbReference type="Proteomes" id="UP000007652">
    <property type="component" value="Unassembled WGS sequence"/>
</dbReference>
<evidence type="ECO:0000313" key="2">
    <source>
        <dbReference type="Proteomes" id="UP000007652"/>
    </source>
</evidence>
<gene>
    <name evidence="1" type="ORF">CAAU_1434</name>
</gene>
<dbReference type="AlphaFoldDB" id="I7KUD4"/>
<keyword evidence="2" id="KW-1185">Reference proteome</keyword>
<comment type="caution">
    <text evidence="1">The sequence shown here is derived from an EMBL/GenBank/DDBJ whole genome shotgun (WGS) entry which is preliminary data.</text>
</comment>
<protein>
    <submittedName>
        <fullName evidence="1">Uncharacterized protein</fullName>
    </submittedName>
</protein>
<evidence type="ECO:0000313" key="1">
    <source>
        <dbReference type="EMBL" id="CCJ33518.1"/>
    </source>
</evidence>
<name>I7KUD4_9CLOT</name>